<name>A0A495JUH1_9ACTN</name>
<accession>A0A495JUH1</accession>
<proteinExistence type="predicted"/>
<dbReference type="EMBL" id="RBKT01000001">
    <property type="protein sequence ID" value="RKR91972.1"/>
    <property type="molecule type" value="Genomic_DNA"/>
</dbReference>
<gene>
    <name evidence="1" type="ORF">BDK92_6403</name>
</gene>
<dbReference type="OrthoDB" id="3398090at2"/>
<dbReference type="Proteomes" id="UP000277671">
    <property type="component" value="Unassembled WGS sequence"/>
</dbReference>
<comment type="caution">
    <text evidence="1">The sequence shown here is derived from an EMBL/GenBank/DDBJ whole genome shotgun (WGS) entry which is preliminary data.</text>
</comment>
<keyword evidence="2" id="KW-1185">Reference proteome</keyword>
<evidence type="ECO:0000313" key="1">
    <source>
        <dbReference type="EMBL" id="RKR91972.1"/>
    </source>
</evidence>
<organism evidence="1 2">
    <name type="scientific">Micromonospora pisi</name>
    <dbReference type="NCBI Taxonomy" id="589240"/>
    <lineage>
        <taxon>Bacteria</taxon>
        <taxon>Bacillati</taxon>
        <taxon>Actinomycetota</taxon>
        <taxon>Actinomycetes</taxon>
        <taxon>Micromonosporales</taxon>
        <taxon>Micromonosporaceae</taxon>
        <taxon>Micromonospora</taxon>
    </lineage>
</organism>
<dbReference type="RefSeq" id="WP_121160048.1">
    <property type="nucleotide sequence ID" value="NZ_RBKT01000001.1"/>
</dbReference>
<sequence>MSRNEERTDPAALRMAADLTWAQHQPGGNIYRPGTCWQCTPGGCAQLRWAEEVRAGRNTEYPEPRQQPGAIGW</sequence>
<dbReference type="AlphaFoldDB" id="A0A495JUH1"/>
<reference evidence="1 2" key="1">
    <citation type="submission" date="2018-10" db="EMBL/GenBank/DDBJ databases">
        <title>Sequencing the genomes of 1000 actinobacteria strains.</title>
        <authorList>
            <person name="Klenk H.-P."/>
        </authorList>
    </citation>
    <scope>NUCLEOTIDE SEQUENCE [LARGE SCALE GENOMIC DNA]</scope>
    <source>
        <strain evidence="1 2">DSM 45175</strain>
    </source>
</reference>
<evidence type="ECO:0000313" key="2">
    <source>
        <dbReference type="Proteomes" id="UP000277671"/>
    </source>
</evidence>
<protein>
    <submittedName>
        <fullName evidence="1">Uncharacterized protein</fullName>
    </submittedName>
</protein>